<dbReference type="InterPro" id="IPR000424">
    <property type="entry name" value="Primosome_PriB/ssb"/>
</dbReference>
<proteinExistence type="inferred from homology"/>
<protein>
    <recommendedName>
        <fullName evidence="4">Single-stranded DNA-binding protein</fullName>
    </recommendedName>
</protein>
<dbReference type="GO" id="GO:0006260">
    <property type="term" value="P:DNA replication"/>
    <property type="evidence" value="ECO:0007669"/>
    <property type="project" value="InterPro"/>
</dbReference>
<gene>
    <name evidence="3" type="ORF">LCGC14_1012000</name>
</gene>
<dbReference type="AlphaFoldDB" id="A0A0F9R635"/>
<keyword evidence="1" id="KW-0238">DNA-binding</keyword>
<dbReference type="Gene3D" id="2.40.50.140">
    <property type="entry name" value="Nucleic acid-binding proteins"/>
    <property type="match status" value="1"/>
</dbReference>
<dbReference type="GO" id="GO:0009295">
    <property type="term" value="C:nucleoid"/>
    <property type="evidence" value="ECO:0007669"/>
    <property type="project" value="TreeGrafter"/>
</dbReference>
<dbReference type="SUPFAM" id="SSF50249">
    <property type="entry name" value="Nucleic acid-binding proteins"/>
    <property type="match status" value="1"/>
</dbReference>
<name>A0A0F9R635_9ZZZZ</name>
<feature type="region of interest" description="Disordered" evidence="2">
    <location>
        <begin position="114"/>
        <end position="162"/>
    </location>
</feature>
<evidence type="ECO:0008006" key="4">
    <source>
        <dbReference type="Google" id="ProtNLM"/>
    </source>
</evidence>
<dbReference type="InterPro" id="IPR011344">
    <property type="entry name" value="ssDNA-bd"/>
</dbReference>
<dbReference type="GO" id="GO:0003697">
    <property type="term" value="F:single-stranded DNA binding"/>
    <property type="evidence" value="ECO:0007669"/>
    <property type="project" value="InterPro"/>
</dbReference>
<dbReference type="EMBL" id="LAZR01003982">
    <property type="protein sequence ID" value="KKN12878.1"/>
    <property type="molecule type" value="Genomic_DNA"/>
</dbReference>
<evidence type="ECO:0000256" key="2">
    <source>
        <dbReference type="SAM" id="MobiDB-lite"/>
    </source>
</evidence>
<dbReference type="InterPro" id="IPR012340">
    <property type="entry name" value="NA-bd_OB-fold"/>
</dbReference>
<reference evidence="3" key="1">
    <citation type="journal article" date="2015" name="Nature">
        <title>Complex archaea that bridge the gap between prokaryotes and eukaryotes.</title>
        <authorList>
            <person name="Spang A."/>
            <person name="Saw J.H."/>
            <person name="Jorgensen S.L."/>
            <person name="Zaremba-Niedzwiedzka K."/>
            <person name="Martijn J."/>
            <person name="Lind A.E."/>
            <person name="van Eijk R."/>
            <person name="Schleper C."/>
            <person name="Guy L."/>
            <person name="Ettema T.J."/>
        </authorList>
    </citation>
    <scope>NUCLEOTIDE SEQUENCE</scope>
</reference>
<sequence>MQSINKQVLLGNLGADPEYRVTRGGTRQASFTLATDEGYKDRQSGNWVNDTEWHQIVIYGPLVDVLERLGVKKGSRVYLEGKTRTRKWQDSNGNNRYTTEVKLTPGFGEFVALDRTQPAGSRPQSGQNQNHSPAPAPQANGMPDADGLYPGDQGYDPDKIPF</sequence>
<evidence type="ECO:0000256" key="1">
    <source>
        <dbReference type="ARBA" id="ARBA00023125"/>
    </source>
</evidence>
<accession>A0A0F9R635</accession>
<dbReference type="CDD" id="cd04496">
    <property type="entry name" value="SSB_OBF"/>
    <property type="match status" value="1"/>
</dbReference>
<dbReference type="HAMAP" id="MF_00984">
    <property type="entry name" value="SSB"/>
    <property type="match status" value="1"/>
</dbReference>
<dbReference type="PANTHER" id="PTHR10302:SF27">
    <property type="entry name" value="SINGLE-STRANDED DNA-BINDING PROTEIN"/>
    <property type="match status" value="1"/>
</dbReference>
<dbReference type="PANTHER" id="PTHR10302">
    <property type="entry name" value="SINGLE-STRANDED DNA-BINDING PROTEIN"/>
    <property type="match status" value="1"/>
</dbReference>
<organism evidence="3">
    <name type="scientific">marine sediment metagenome</name>
    <dbReference type="NCBI Taxonomy" id="412755"/>
    <lineage>
        <taxon>unclassified sequences</taxon>
        <taxon>metagenomes</taxon>
        <taxon>ecological metagenomes</taxon>
    </lineage>
</organism>
<dbReference type="Pfam" id="PF00436">
    <property type="entry name" value="SSB"/>
    <property type="match status" value="1"/>
</dbReference>
<feature type="compositionally biased region" description="Polar residues" evidence="2">
    <location>
        <begin position="118"/>
        <end position="132"/>
    </location>
</feature>
<dbReference type="NCBIfam" id="TIGR00621">
    <property type="entry name" value="ssb"/>
    <property type="match status" value="1"/>
</dbReference>
<comment type="caution">
    <text evidence="3">The sequence shown here is derived from an EMBL/GenBank/DDBJ whole genome shotgun (WGS) entry which is preliminary data.</text>
</comment>
<dbReference type="PROSITE" id="PS50935">
    <property type="entry name" value="SSB"/>
    <property type="match status" value="1"/>
</dbReference>
<evidence type="ECO:0000313" key="3">
    <source>
        <dbReference type="EMBL" id="KKN12878.1"/>
    </source>
</evidence>